<name>A0ABQ5V4X9_9PROT</name>
<evidence type="ECO:0000313" key="2">
    <source>
        <dbReference type="EMBL" id="GLQ21740.1"/>
    </source>
</evidence>
<keyword evidence="1" id="KW-0812">Transmembrane</keyword>
<organism evidence="2 3">
    <name type="scientific">Algimonas porphyrae</name>
    <dbReference type="NCBI Taxonomy" id="1128113"/>
    <lineage>
        <taxon>Bacteria</taxon>
        <taxon>Pseudomonadati</taxon>
        <taxon>Pseudomonadota</taxon>
        <taxon>Alphaproteobacteria</taxon>
        <taxon>Maricaulales</taxon>
        <taxon>Robiginitomaculaceae</taxon>
        <taxon>Algimonas</taxon>
    </lineage>
</organism>
<dbReference type="EMBL" id="BSNJ01000005">
    <property type="protein sequence ID" value="GLQ21740.1"/>
    <property type="molecule type" value="Genomic_DNA"/>
</dbReference>
<keyword evidence="1" id="KW-0472">Membrane</keyword>
<feature type="transmembrane region" description="Helical" evidence="1">
    <location>
        <begin position="6"/>
        <end position="27"/>
    </location>
</feature>
<evidence type="ECO:0000313" key="3">
    <source>
        <dbReference type="Proteomes" id="UP001161390"/>
    </source>
</evidence>
<protein>
    <recommendedName>
        <fullName evidence="4">DUF4760 domain-containing protein</fullName>
    </recommendedName>
</protein>
<evidence type="ECO:0000256" key="1">
    <source>
        <dbReference type="SAM" id="Phobius"/>
    </source>
</evidence>
<sequence length="180" mass="20875">MTLESIYYIGQTVAVIAILGSLIALIFQTRHTHQQNQRAIRQSEQANDLARAELTTRTIDVAVQIQNDIFGTEENASLIYRGMMGKEPLSREESFRFYLQMTNLLTASEYAVRLHQEGLTYDDMVERSRLNCVGFFRFRGTRQWWAIAREQVYIDPFRSWIDEIVAEIEAEEARDIQGTS</sequence>
<comment type="caution">
    <text evidence="2">The sequence shown here is derived from an EMBL/GenBank/DDBJ whole genome shotgun (WGS) entry which is preliminary data.</text>
</comment>
<reference evidence="2" key="2">
    <citation type="submission" date="2023-01" db="EMBL/GenBank/DDBJ databases">
        <title>Draft genome sequence of Algimonas porphyrae strain NBRC 108216.</title>
        <authorList>
            <person name="Sun Q."/>
            <person name="Mori K."/>
        </authorList>
    </citation>
    <scope>NUCLEOTIDE SEQUENCE</scope>
    <source>
        <strain evidence="2">NBRC 108216</strain>
    </source>
</reference>
<dbReference type="Proteomes" id="UP001161390">
    <property type="component" value="Unassembled WGS sequence"/>
</dbReference>
<reference evidence="2" key="1">
    <citation type="journal article" date="2014" name="Int. J. Syst. Evol. Microbiol.">
        <title>Complete genome of a new Firmicutes species belonging to the dominant human colonic microbiota ('Ruminococcus bicirculans') reveals two chromosomes and a selective capacity to utilize plant glucans.</title>
        <authorList>
            <consortium name="NISC Comparative Sequencing Program"/>
            <person name="Wegmann U."/>
            <person name="Louis P."/>
            <person name="Goesmann A."/>
            <person name="Henrissat B."/>
            <person name="Duncan S.H."/>
            <person name="Flint H.J."/>
        </authorList>
    </citation>
    <scope>NUCLEOTIDE SEQUENCE</scope>
    <source>
        <strain evidence="2">NBRC 108216</strain>
    </source>
</reference>
<keyword evidence="3" id="KW-1185">Reference proteome</keyword>
<keyword evidence="1" id="KW-1133">Transmembrane helix</keyword>
<dbReference type="RefSeq" id="WP_284373596.1">
    <property type="nucleotide sequence ID" value="NZ_BSNJ01000005.1"/>
</dbReference>
<evidence type="ECO:0008006" key="4">
    <source>
        <dbReference type="Google" id="ProtNLM"/>
    </source>
</evidence>
<accession>A0ABQ5V4X9</accession>
<proteinExistence type="predicted"/>
<gene>
    <name evidence="2" type="ORF">GCM10007854_26950</name>
</gene>